<feature type="transmembrane region" description="Helical" evidence="1">
    <location>
        <begin position="5"/>
        <end position="22"/>
    </location>
</feature>
<sequence length="80" mass="8925">MGLTGYYFIGALVGLPALGMWFDQRWCGYLLAAILAITIPLALIALVTVDNTLSQRAYRLLRVGMAGYFAFISYQWAQED</sequence>
<keyword evidence="1" id="KW-0812">Transmembrane</keyword>
<keyword evidence="1" id="KW-1133">Transmembrane helix</keyword>
<dbReference type="Proteomes" id="UP000319004">
    <property type="component" value="Chromosome"/>
</dbReference>
<name>A0A518HYZ9_9BACT</name>
<reference evidence="2 3" key="1">
    <citation type="submission" date="2019-03" db="EMBL/GenBank/DDBJ databases">
        <title>Deep-cultivation of Planctomycetes and their phenomic and genomic characterization uncovers novel biology.</title>
        <authorList>
            <person name="Wiegand S."/>
            <person name="Jogler M."/>
            <person name="Boedeker C."/>
            <person name="Pinto D."/>
            <person name="Vollmers J."/>
            <person name="Rivas-Marin E."/>
            <person name="Kohn T."/>
            <person name="Peeters S.H."/>
            <person name="Heuer A."/>
            <person name="Rast P."/>
            <person name="Oberbeckmann S."/>
            <person name="Bunk B."/>
            <person name="Jeske O."/>
            <person name="Meyerdierks A."/>
            <person name="Storesund J.E."/>
            <person name="Kallscheuer N."/>
            <person name="Luecker S."/>
            <person name="Lage O.M."/>
            <person name="Pohl T."/>
            <person name="Merkel B.J."/>
            <person name="Hornburger P."/>
            <person name="Mueller R.-W."/>
            <person name="Bruemmer F."/>
            <person name="Labrenz M."/>
            <person name="Spormann A.M."/>
            <person name="Op den Camp H."/>
            <person name="Overmann J."/>
            <person name="Amann R."/>
            <person name="Jetten M.S.M."/>
            <person name="Mascher T."/>
            <person name="Medema M.H."/>
            <person name="Devos D.P."/>
            <person name="Kaster A.-K."/>
            <person name="Ovreas L."/>
            <person name="Rohde M."/>
            <person name="Galperin M.Y."/>
            <person name="Jogler C."/>
        </authorList>
    </citation>
    <scope>NUCLEOTIDE SEQUENCE [LARGE SCALE GENOMIC DNA]</scope>
    <source>
        <strain evidence="2 3">Enr13</strain>
    </source>
</reference>
<proteinExistence type="predicted"/>
<protein>
    <submittedName>
        <fullName evidence="2">Uncharacterized protein</fullName>
    </submittedName>
</protein>
<feature type="transmembrane region" description="Helical" evidence="1">
    <location>
        <begin position="28"/>
        <end position="48"/>
    </location>
</feature>
<organism evidence="2 3">
    <name type="scientific">Stieleria neptunia</name>
    <dbReference type="NCBI Taxonomy" id="2527979"/>
    <lineage>
        <taxon>Bacteria</taxon>
        <taxon>Pseudomonadati</taxon>
        <taxon>Planctomycetota</taxon>
        <taxon>Planctomycetia</taxon>
        <taxon>Pirellulales</taxon>
        <taxon>Pirellulaceae</taxon>
        <taxon>Stieleria</taxon>
    </lineage>
</organism>
<dbReference type="KEGG" id="snep:Enr13x_59790"/>
<dbReference type="EMBL" id="CP037423">
    <property type="protein sequence ID" value="QDV46075.1"/>
    <property type="molecule type" value="Genomic_DNA"/>
</dbReference>
<evidence type="ECO:0000256" key="1">
    <source>
        <dbReference type="SAM" id="Phobius"/>
    </source>
</evidence>
<evidence type="ECO:0000313" key="3">
    <source>
        <dbReference type="Proteomes" id="UP000319004"/>
    </source>
</evidence>
<dbReference type="AlphaFoldDB" id="A0A518HYZ9"/>
<keyword evidence="3" id="KW-1185">Reference proteome</keyword>
<gene>
    <name evidence="2" type="ORF">Enr13x_59790</name>
</gene>
<accession>A0A518HYZ9</accession>
<feature type="transmembrane region" description="Helical" evidence="1">
    <location>
        <begin position="60"/>
        <end position="77"/>
    </location>
</feature>
<keyword evidence="1" id="KW-0472">Membrane</keyword>
<evidence type="ECO:0000313" key="2">
    <source>
        <dbReference type="EMBL" id="QDV46075.1"/>
    </source>
</evidence>